<gene>
    <name evidence="2" type="ORF">S01H4_22531</name>
</gene>
<feature type="domain" description="THUMP" evidence="1">
    <location>
        <begin position="8"/>
        <end position="108"/>
    </location>
</feature>
<dbReference type="InterPro" id="IPR004114">
    <property type="entry name" value="THUMP_dom"/>
</dbReference>
<dbReference type="Gene3D" id="3.30.2300.10">
    <property type="entry name" value="THUMP superfamily"/>
    <property type="match status" value="1"/>
</dbReference>
<dbReference type="GO" id="GO:0003723">
    <property type="term" value="F:RNA binding"/>
    <property type="evidence" value="ECO:0007669"/>
    <property type="project" value="InterPro"/>
</dbReference>
<accession>X1CV53</accession>
<dbReference type="CDD" id="cd11717">
    <property type="entry name" value="THUMP_THUMPD1_like"/>
    <property type="match status" value="1"/>
</dbReference>
<dbReference type="PANTHER" id="PTHR13452">
    <property type="entry name" value="THUMP DOMAIN CONTAINING PROTEIN 1-RELATED"/>
    <property type="match status" value="1"/>
</dbReference>
<reference evidence="2" key="1">
    <citation type="journal article" date="2014" name="Front. Microbiol.">
        <title>High frequency of phylogenetically diverse reductive dehalogenase-homologous genes in deep subseafloor sedimentary metagenomes.</title>
        <authorList>
            <person name="Kawai M."/>
            <person name="Futagami T."/>
            <person name="Toyoda A."/>
            <person name="Takaki Y."/>
            <person name="Nishi S."/>
            <person name="Hori S."/>
            <person name="Arai W."/>
            <person name="Tsubouchi T."/>
            <person name="Morono Y."/>
            <person name="Uchiyama I."/>
            <person name="Ito T."/>
            <person name="Fujiyama A."/>
            <person name="Inagaki F."/>
            <person name="Takami H."/>
        </authorList>
    </citation>
    <scope>NUCLEOTIDE SEQUENCE</scope>
    <source>
        <strain evidence="2">Expedition CK06-06</strain>
    </source>
</reference>
<name>X1CV53_9ZZZZ</name>
<proteinExistence type="predicted"/>
<dbReference type="GO" id="GO:0006400">
    <property type="term" value="P:tRNA modification"/>
    <property type="evidence" value="ECO:0007669"/>
    <property type="project" value="InterPro"/>
</dbReference>
<comment type="caution">
    <text evidence="2">The sequence shown here is derived from an EMBL/GenBank/DDBJ whole genome shotgun (WGS) entry which is preliminary data.</text>
</comment>
<dbReference type="PROSITE" id="PS51165">
    <property type="entry name" value="THUMP"/>
    <property type="match status" value="1"/>
</dbReference>
<dbReference type="InterPro" id="IPR040183">
    <property type="entry name" value="THUMPD1-like"/>
</dbReference>
<dbReference type="SMART" id="SM00981">
    <property type="entry name" value="THUMP"/>
    <property type="match status" value="1"/>
</dbReference>
<evidence type="ECO:0000259" key="1">
    <source>
        <dbReference type="PROSITE" id="PS51165"/>
    </source>
</evidence>
<dbReference type="AlphaFoldDB" id="X1CV53"/>
<organism evidence="2">
    <name type="scientific">marine sediment metagenome</name>
    <dbReference type="NCBI Taxonomy" id="412755"/>
    <lineage>
        <taxon>unclassified sequences</taxon>
        <taxon>metagenomes</taxon>
        <taxon>ecological metagenomes</taxon>
    </lineage>
</organism>
<dbReference type="EMBL" id="BART01010341">
    <property type="protein sequence ID" value="GAG88051.1"/>
    <property type="molecule type" value="Genomic_DNA"/>
</dbReference>
<protein>
    <recommendedName>
        <fullName evidence="1">THUMP domain-containing protein</fullName>
    </recommendedName>
</protein>
<dbReference type="Pfam" id="PF02926">
    <property type="entry name" value="THUMP"/>
    <property type="match status" value="1"/>
</dbReference>
<sequence>MDIYDIFDFVVDYSNFFQFILKITPIDYVCETNIKIIKEFVDKYYRIYINEDQSFKIELIRRKNELVERDTVIESVAKIVNNKVNLDNPDKIIRIEILGNVTGISFLNPDDLIRISNKFNRL</sequence>
<dbReference type="PANTHER" id="PTHR13452:SF10">
    <property type="entry name" value="THUMP DOMAIN-CONTAINING PROTEIN 1"/>
    <property type="match status" value="1"/>
</dbReference>
<dbReference type="SUPFAM" id="SSF143437">
    <property type="entry name" value="THUMP domain-like"/>
    <property type="match status" value="1"/>
</dbReference>
<evidence type="ECO:0000313" key="2">
    <source>
        <dbReference type="EMBL" id="GAG88051.1"/>
    </source>
</evidence>